<feature type="region of interest" description="Disordered" evidence="1">
    <location>
        <begin position="28"/>
        <end position="79"/>
    </location>
</feature>
<sequence length="267" mass="26161">MRSLRLTAAAVACLSAVAVLTACDPEGTDTGDSAASAAPSTASTAAPTAAPSAAGSASPAASKSQGAPEATPGKAGRLPAGVWIDPKAVPLNSALHWKAGPAKVLGEKGRLRIEELCKIPRDDSFAEVPMVETAALGGAAGDWAADETIASFGSSAKSSGAAQSAYGLLSGVTEGLKGCASTVPGATVKVTVEDGMTVAATLTVPQSGGGSTEVHEYLTAKDGTLAELTLHAQLPKGGHPKTAWAGGSDDAVLNPLAAPVCTAFADC</sequence>
<evidence type="ECO:0000313" key="5">
    <source>
        <dbReference type="Proteomes" id="UP000266906"/>
    </source>
</evidence>
<evidence type="ECO:0000313" key="6">
    <source>
        <dbReference type="Proteomes" id="UP000267408"/>
    </source>
</evidence>
<evidence type="ECO:0000313" key="3">
    <source>
        <dbReference type="EMBL" id="ROR45650.1"/>
    </source>
</evidence>
<dbReference type="Proteomes" id="UP000266906">
    <property type="component" value="Unassembled WGS sequence"/>
</dbReference>
<accession>A0A3N4RRE9</accession>
<accession>A0A8G1XCQ9</accession>
<gene>
    <name evidence="4" type="ORF">EDD38_4365</name>
    <name evidence="3" type="ORF">EDD39_3892</name>
</gene>
<dbReference type="EMBL" id="RKQG01000001">
    <property type="protein sequence ID" value="RPE35998.1"/>
    <property type="molecule type" value="Genomic_DNA"/>
</dbReference>
<dbReference type="AlphaFoldDB" id="A0A3N4RRE9"/>
<evidence type="ECO:0000313" key="4">
    <source>
        <dbReference type="EMBL" id="RPE35998.1"/>
    </source>
</evidence>
<proteinExistence type="predicted"/>
<comment type="caution">
    <text evidence="4">The sequence shown here is derived from an EMBL/GenBank/DDBJ whole genome shotgun (WGS) entry which is preliminary data.</text>
</comment>
<evidence type="ECO:0000256" key="1">
    <source>
        <dbReference type="SAM" id="MobiDB-lite"/>
    </source>
</evidence>
<feature type="signal peptide" evidence="2">
    <location>
        <begin position="1"/>
        <end position="21"/>
    </location>
</feature>
<dbReference type="PROSITE" id="PS51257">
    <property type="entry name" value="PROKAR_LIPOPROTEIN"/>
    <property type="match status" value="1"/>
</dbReference>
<keyword evidence="5" id="KW-1185">Reference proteome</keyword>
<feature type="compositionally biased region" description="Low complexity" evidence="1">
    <location>
        <begin position="33"/>
        <end position="62"/>
    </location>
</feature>
<dbReference type="RefSeq" id="WP_123557704.1">
    <property type="nucleotide sequence ID" value="NZ_RJVJ01000001.1"/>
</dbReference>
<keyword evidence="2" id="KW-0732">Signal</keyword>
<dbReference type="Proteomes" id="UP000267408">
    <property type="component" value="Unassembled WGS sequence"/>
</dbReference>
<reference evidence="5 6" key="1">
    <citation type="submission" date="2018-11" db="EMBL/GenBank/DDBJ databases">
        <title>Sequencing the genomes of 1000 actinobacteria strains.</title>
        <authorList>
            <person name="Klenk H.-P."/>
        </authorList>
    </citation>
    <scope>NUCLEOTIDE SEQUENCE [LARGE SCALE GENOMIC DNA]</scope>
    <source>
        <strain evidence="3 6">DSM 44780</strain>
        <strain evidence="4 5">DSM 44781</strain>
    </source>
</reference>
<name>A0A3N4RRE9_9ACTN</name>
<protein>
    <recommendedName>
        <fullName evidence="7">Lipoprotein</fullName>
    </recommendedName>
</protein>
<feature type="chain" id="PRO_5044596182" description="Lipoprotein" evidence="2">
    <location>
        <begin position="22"/>
        <end position="267"/>
    </location>
</feature>
<dbReference type="EMBL" id="RJVJ01000001">
    <property type="protein sequence ID" value="ROR45650.1"/>
    <property type="molecule type" value="Genomic_DNA"/>
</dbReference>
<organism evidence="4 5">
    <name type="scientific">Kitasatospora cineracea</name>
    <dbReference type="NCBI Taxonomy" id="88074"/>
    <lineage>
        <taxon>Bacteria</taxon>
        <taxon>Bacillati</taxon>
        <taxon>Actinomycetota</taxon>
        <taxon>Actinomycetes</taxon>
        <taxon>Kitasatosporales</taxon>
        <taxon>Streptomycetaceae</taxon>
        <taxon>Kitasatospora</taxon>
    </lineage>
</organism>
<dbReference type="OrthoDB" id="4196334at2"/>
<evidence type="ECO:0000256" key="2">
    <source>
        <dbReference type="SAM" id="SignalP"/>
    </source>
</evidence>
<evidence type="ECO:0008006" key="7">
    <source>
        <dbReference type="Google" id="ProtNLM"/>
    </source>
</evidence>